<dbReference type="InterPro" id="IPR004556">
    <property type="entry name" value="HemK-like"/>
</dbReference>
<evidence type="ECO:0000256" key="5">
    <source>
        <dbReference type="HAMAP-Rule" id="MF_02126"/>
    </source>
</evidence>
<dbReference type="OrthoDB" id="9800643at2"/>
<accession>A0A2Z6GDF4</accession>
<dbReference type="STRING" id="1188319.OYT1_00847"/>
<gene>
    <name evidence="5" type="primary">prmC</name>
    <name evidence="8" type="ORF">OYT1_ch1855</name>
</gene>
<evidence type="ECO:0000256" key="4">
    <source>
        <dbReference type="ARBA" id="ARBA00048391"/>
    </source>
</evidence>
<feature type="binding site" evidence="5">
    <location>
        <position position="176"/>
    </location>
    <ligand>
        <name>S-adenosyl-L-methionine</name>
        <dbReference type="ChEBI" id="CHEBI:59789"/>
    </ligand>
</feature>
<feature type="binding site" evidence="5">
    <location>
        <begin position="125"/>
        <end position="129"/>
    </location>
    <ligand>
        <name>S-adenosyl-L-methionine</name>
        <dbReference type="ChEBI" id="CHEBI:59789"/>
    </ligand>
</feature>
<comment type="function">
    <text evidence="5">Methylates the class 1 translation termination release factors RF1/PrfA and RF2/PrfB on the glutamine residue of the universally conserved GGQ motif.</text>
</comment>
<dbReference type="GO" id="GO:0032259">
    <property type="term" value="P:methylation"/>
    <property type="evidence" value="ECO:0007669"/>
    <property type="project" value="UniProtKB-KW"/>
</dbReference>
<dbReference type="RefSeq" id="WP_062626056.1">
    <property type="nucleotide sequence ID" value="NZ_AP018738.1"/>
</dbReference>
<keyword evidence="1 5" id="KW-0489">Methyltransferase</keyword>
<dbReference type="Pfam" id="PF17827">
    <property type="entry name" value="PrmC_N"/>
    <property type="match status" value="1"/>
</dbReference>
<dbReference type="FunFam" id="3.40.50.150:FF:000053">
    <property type="entry name" value="Release factor glutamine methyltransferase"/>
    <property type="match status" value="1"/>
</dbReference>
<dbReference type="InterPro" id="IPR050320">
    <property type="entry name" value="N5-glutamine_MTase"/>
</dbReference>
<keyword evidence="2 5" id="KW-0808">Transferase</keyword>
<evidence type="ECO:0000259" key="7">
    <source>
        <dbReference type="Pfam" id="PF17827"/>
    </source>
</evidence>
<dbReference type="InterPro" id="IPR019874">
    <property type="entry name" value="RF_methyltr_PrmC"/>
</dbReference>
<dbReference type="InterPro" id="IPR040758">
    <property type="entry name" value="PrmC_N"/>
</dbReference>
<dbReference type="Proteomes" id="UP000033070">
    <property type="component" value="Chromosome"/>
</dbReference>
<feature type="binding site" evidence="5">
    <location>
        <position position="148"/>
    </location>
    <ligand>
        <name>S-adenosyl-L-methionine</name>
        <dbReference type="ChEBI" id="CHEBI:59789"/>
    </ligand>
</feature>
<feature type="binding site" evidence="5">
    <location>
        <begin position="191"/>
        <end position="194"/>
    </location>
    <ligand>
        <name>substrate</name>
    </ligand>
</feature>
<evidence type="ECO:0000313" key="8">
    <source>
        <dbReference type="EMBL" id="BBE51382.1"/>
    </source>
</evidence>
<dbReference type="SUPFAM" id="SSF53335">
    <property type="entry name" value="S-adenosyl-L-methionine-dependent methyltransferases"/>
    <property type="match status" value="1"/>
</dbReference>
<evidence type="ECO:0000259" key="6">
    <source>
        <dbReference type="Pfam" id="PF05175"/>
    </source>
</evidence>
<dbReference type="HAMAP" id="MF_02126">
    <property type="entry name" value="RF_methyltr_PrmC"/>
    <property type="match status" value="1"/>
</dbReference>
<feature type="domain" description="Methyltransferase small" evidence="6">
    <location>
        <begin position="103"/>
        <end position="199"/>
    </location>
</feature>
<dbReference type="Pfam" id="PF05175">
    <property type="entry name" value="MTS"/>
    <property type="match status" value="1"/>
</dbReference>
<dbReference type="InterPro" id="IPR002052">
    <property type="entry name" value="DNA_methylase_N6_adenine_CS"/>
</dbReference>
<feature type="binding site" evidence="5">
    <location>
        <position position="191"/>
    </location>
    <ligand>
        <name>S-adenosyl-L-methionine</name>
        <dbReference type="ChEBI" id="CHEBI:59789"/>
    </ligand>
</feature>
<name>A0A2Z6GDF4_9PROT</name>
<dbReference type="NCBIfam" id="TIGR03534">
    <property type="entry name" value="RF_mod_PrmC"/>
    <property type="match status" value="1"/>
</dbReference>
<dbReference type="NCBIfam" id="TIGR00536">
    <property type="entry name" value="hemK_fam"/>
    <property type="match status" value="1"/>
</dbReference>
<keyword evidence="3 5" id="KW-0949">S-adenosyl-L-methionine</keyword>
<dbReference type="AlphaFoldDB" id="A0A2Z6GDF4"/>
<dbReference type="PROSITE" id="PS00092">
    <property type="entry name" value="N6_MTASE"/>
    <property type="match status" value="1"/>
</dbReference>
<protein>
    <recommendedName>
        <fullName evidence="5">Release factor glutamine methyltransferase</fullName>
        <shortName evidence="5">RF MTase</shortName>
        <ecNumber evidence="5">2.1.1.297</ecNumber>
    </recommendedName>
    <alternativeName>
        <fullName evidence="5">N5-glutamine methyltransferase PrmC</fullName>
    </alternativeName>
    <alternativeName>
        <fullName evidence="5">Protein-(glutamine-N5) MTase PrmC</fullName>
    </alternativeName>
    <alternativeName>
        <fullName evidence="5">Protein-glutamine N-methyltransferase PrmC</fullName>
    </alternativeName>
</protein>
<evidence type="ECO:0000313" key="9">
    <source>
        <dbReference type="Proteomes" id="UP000033070"/>
    </source>
</evidence>
<dbReference type="KEGG" id="fam:OYT1_ch1855"/>
<evidence type="ECO:0000256" key="3">
    <source>
        <dbReference type="ARBA" id="ARBA00022691"/>
    </source>
</evidence>
<keyword evidence="9" id="KW-1185">Reference proteome</keyword>
<feature type="domain" description="Release factor glutamine methyltransferase N-terminal" evidence="7">
    <location>
        <begin position="21"/>
        <end position="79"/>
    </location>
</feature>
<dbReference type="InterPro" id="IPR029063">
    <property type="entry name" value="SAM-dependent_MTases_sf"/>
</dbReference>
<dbReference type="EC" id="2.1.1.297" evidence="5"/>
<dbReference type="InterPro" id="IPR007848">
    <property type="entry name" value="Small_mtfrase_dom"/>
</dbReference>
<comment type="catalytic activity">
    <reaction evidence="4 5">
        <text>L-glutaminyl-[peptide chain release factor] + S-adenosyl-L-methionine = N(5)-methyl-L-glutaminyl-[peptide chain release factor] + S-adenosyl-L-homocysteine + H(+)</text>
        <dbReference type="Rhea" id="RHEA:42896"/>
        <dbReference type="Rhea" id="RHEA-COMP:10271"/>
        <dbReference type="Rhea" id="RHEA-COMP:10272"/>
        <dbReference type="ChEBI" id="CHEBI:15378"/>
        <dbReference type="ChEBI" id="CHEBI:30011"/>
        <dbReference type="ChEBI" id="CHEBI:57856"/>
        <dbReference type="ChEBI" id="CHEBI:59789"/>
        <dbReference type="ChEBI" id="CHEBI:61891"/>
        <dbReference type="EC" id="2.1.1.297"/>
    </reaction>
</comment>
<evidence type="ECO:0000256" key="2">
    <source>
        <dbReference type="ARBA" id="ARBA00022679"/>
    </source>
</evidence>
<dbReference type="EMBL" id="AP018738">
    <property type="protein sequence ID" value="BBE51382.1"/>
    <property type="molecule type" value="Genomic_DNA"/>
</dbReference>
<sequence>MRDLRQILSEDVALLVGQLKHERSEARIEVQSLLQAVLQVHRAYLLAHPEHFPNANQQAEYTALLKRRLAGEPIAYLLGEREFFGLTFKVTPATLIPRPDSELLVEQALARIPAGDDRIRVLDLGTGTGAIALSIAHARPGATVTAVDASAAALEVAKENAQRLGTHNVRLLDSDWFSALQGERFDLIVSNPPYIAAADLHLAQGDLRFEPTTALASGADGLDDIRRIVAEAPLHLSRGGCLLLEHGYDQAERVRALLVNAGFSEVYSAHDLGKIERVSGGCWSA</sequence>
<comment type="similarity">
    <text evidence="5">Belongs to the protein N5-glutamine methyltransferase family. PrmC subfamily.</text>
</comment>
<dbReference type="CDD" id="cd02440">
    <property type="entry name" value="AdoMet_MTases"/>
    <property type="match status" value="1"/>
</dbReference>
<evidence type="ECO:0000256" key="1">
    <source>
        <dbReference type="ARBA" id="ARBA00022603"/>
    </source>
</evidence>
<dbReference type="PANTHER" id="PTHR18895">
    <property type="entry name" value="HEMK METHYLTRANSFERASE"/>
    <property type="match status" value="1"/>
</dbReference>
<dbReference type="GO" id="GO:0102559">
    <property type="term" value="F:peptide chain release factor N(5)-glutamine methyltransferase activity"/>
    <property type="evidence" value="ECO:0007669"/>
    <property type="project" value="UniProtKB-EC"/>
</dbReference>
<proteinExistence type="inferred from homology"/>
<dbReference type="PANTHER" id="PTHR18895:SF74">
    <property type="entry name" value="MTRF1L RELEASE FACTOR GLUTAMINE METHYLTRANSFERASE"/>
    <property type="match status" value="1"/>
</dbReference>
<organism evidence="8 9">
    <name type="scientific">Ferriphaselus amnicola</name>
    <dbReference type="NCBI Taxonomy" id="1188319"/>
    <lineage>
        <taxon>Bacteria</taxon>
        <taxon>Pseudomonadati</taxon>
        <taxon>Pseudomonadota</taxon>
        <taxon>Betaproteobacteria</taxon>
        <taxon>Nitrosomonadales</taxon>
        <taxon>Gallionellaceae</taxon>
        <taxon>Ferriphaselus</taxon>
    </lineage>
</organism>
<dbReference type="Gene3D" id="1.10.8.10">
    <property type="entry name" value="DNA helicase RuvA subunit, C-terminal domain"/>
    <property type="match status" value="1"/>
</dbReference>
<dbReference type="GO" id="GO:0003676">
    <property type="term" value="F:nucleic acid binding"/>
    <property type="evidence" value="ECO:0007669"/>
    <property type="project" value="InterPro"/>
</dbReference>
<reference evidence="8 9" key="1">
    <citation type="submission" date="2018-06" db="EMBL/GenBank/DDBJ databases">
        <title>OYT1 Genome Sequencing.</title>
        <authorList>
            <person name="Kato S."/>
            <person name="Itoh T."/>
            <person name="Ohkuma M."/>
        </authorList>
    </citation>
    <scope>NUCLEOTIDE SEQUENCE [LARGE SCALE GENOMIC DNA]</scope>
    <source>
        <strain evidence="8 9">OYT1</strain>
    </source>
</reference>
<dbReference type="Gene3D" id="3.40.50.150">
    <property type="entry name" value="Vaccinia Virus protein VP39"/>
    <property type="match status" value="1"/>
</dbReference>